<organism evidence="2">
    <name type="scientific">Archaeoglobus fulgidus</name>
    <dbReference type="NCBI Taxonomy" id="2234"/>
    <lineage>
        <taxon>Archaea</taxon>
        <taxon>Methanobacteriati</taxon>
        <taxon>Methanobacteriota</taxon>
        <taxon>Archaeoglobi</taxon>
        <taxon>Archaeoglobales</taxon>
        <taxon>Archaeoglobaceae</taxon>
        <taxon>Archaeoglobus</taxon>
    </lineage>
</organism>
<proteinExistence type="predicted"/>
<feature type="transmembrane region" description="Helical" evidence="1">
    <location>
        <begin position="7"/>
        <end position="26"/>
    </location>
</feature>
<accession>A0A7J3M3N0</accession>
<reference evidence="2" key="1">
    <citation type="journal article" date="2020" name="mSystems">
        <title>Genome- and Community-Level Interaction Insights into Carbon Utilization and Element Cycling Functions of Hydrothermarchaeota in Hydrothermal Sediment.</title>
        <authorList>
            <person name="Zhou Z."/>
            <person name="Liu Y."/>
            <person name="Xu W."/>
            <person name="Pan J."/>
            <person name="Luo Z.H."/>
            <person name="Li M."/>
        </authorList>
    </citation>
    <scope>NUCLEOTIDE SEQUENCE [LARGE SCALE GENOMIC DNA]</scope>
    <source>
        <strain evidence="2">SpSt-587</strain>
    </source>
</reference>
<name>A0A7J3M3N0_ARCFL</name>
<comment type="caution">
    <text evidence="2">The sequence shown here is derived from an EMBL/GenBank/DDBJ whole genome shotgun (WGS) entry which is preliminary data.</text>
</comment>
<dbReference type="EMBL" id="DSYZ01000134">
    <property type="protein sequence ID" value="HGT83491.1"/>
    <property type="molecule type" value="Genomic_DNA"/>
</dbReference>
<feature type="transmembrane region" description="Helical" evidence="1">
    <location>
        <begin position="71"/>
        <end position="94"/>
    </location>
</feature>
<dbReference type="AlphaFoldDB" id="A0A7J3M3N0"/>
<feature type="transmembrane region" description="Helical" evidence="1">
    <location>
        <begin position="106"/>
        <end position="125"/>
    </location>
</feature>
<evidence type="ECO:0000256" key="1">
    <source>
        <dbReference type="SAM" id="Phobius"/>
    </source>
</evidence>
<keyword evidence="1" id="KW-1133">Transmembrane helix</keyword>
<evidence type="ECO:0000313" key="2">
    <source>
        <dbReference type="EMBL" id="HGT83491.1"/>
    </source>
</evidence>
<keyword evidence="1" id="KW-0812">Transmembrane</keyword>
<evidence type="ECO:0008006" key="3">
    <source>
        <dbReference type="Google" id="ProtNLM"/>
    </source>
</evidence>
<gene>
    <name evidence="2" type="ORF">ENT52_07195</name>
</gene>
<feature type="transmembrane region" description="Helical" evidence="1">
    <location>
        <begin position="141"/>
        <end position="158"/>
    </location>
</feature>
<keyword evidence="1" id="KW-0472">Membrane</keyword>
<sequence>MRITDTIALFFGLISAFLALSAVSIFVSHFKVLGYALLFSLSIYLLDERLELFLSRRFSSLRFLSRIKLPPFVYGFFLAFFWLPCVTPFVGIAISSAVITEKALEISMSFTAGVASALVLILFAGKKLKLGKKLNFHWEKLRKVLGIAVLFVAIYFVGSEL</sequence>
<protein>
    <recommendedName>
        <fullName evidence="3">Cytochrome C biogenesis protein transmembrane domain-containing protein</fullName>
    </recommendedName>
</protein>